<dbReference type="AlphaFoldDB" id="G8JRW8"/>
<dbReference type="GO" id="GO:0070336">
    <property type="term" value="F:flap-structured DNA binding"/>
    <property type="evidence" value="ECO:0007669"/>
    <property type="project" value="TreeGrafter"/>
</dbReference>
<accession>G8JRW8</accession>
<dbReference type="SUPFAM" id="SSF53098">
    <property type="entry name" value="Ribonuclease H-like"/>
    <property type="match status" value="1"/>
</dbReference>
<dbReference type="FunCoup" id="G8JRW8">
    <property type="interactions" value="28"/>
</dbReference>
<name>G8JRW8_ERECY</name>
<evidence type="ECO:0000313" key="3">
    <source>
        <dbReference type="Proteomes" id="UP000006790"/>
    </source>
</evidence>
<dbReference type="EMBL" id="CP002499">
    <property type="protein sequence ID" value="AET38887.1"/>
    <property type="molecule type" value="Genomic_DNA"/>
</dbReference>
<dbReference type="RefSeq" id="XP_003645704.1">
    <property type="nucleotide sequence ID" value="XM_003645656.1"/>
</dbReference>
<sequence length="389" mass="43977">MKGAVAKTLQQYTALTDARTLKKLAVALGSSCSGNKSDIRLGLERQIPVLKSISDIRNSKNAVNITAIDMGTSNFAYCTFQWKKDSDIPVLINWNKIKLSDLHKDMKPPVYSRTLPNSPEFTGKLVNLLVKHLTQENSDAFFIERQRARTMGSSAIAEPILKINILEHMLYAGLLNKLAIRNVTEGSKYIVKSSYPRTMVDYWCSLVPITKGSEEKFGSVASDDSDVLEHEEVKGKTRGLSFSKKLRIALVRSLIYDQVYVPEGPQFHKLALSDDIRAKFENYSGNREKLNLCKALEIIDNEERRLDDTKTKSIRYKAGSIKNKNDDLSDALLHGLAWVDWTKNYQDIVNFINVASKESPNALKEFKIFTGFIKYRQKCFSESCITVDI</sequence>
<dbReference type="PANTHER" id="PTHR28072:SF1">
    <property type="entry name" value="CRUCIFORM CUTTING ENDONUCLEASE 1, MITOCHONDRIAL-RELATED"/>
    <property type="match status" value="1"/>
</dbReference>
<dbReference type="InterPro" id="IPR012337">
    <property type="entry name" value="RNaseH-like_sf"/>
</dbReference>
<dbReference type="Gene3D" id="3.30.420.10">
    <property type="entry name" value="Ribonuclease H-like superfamily/Ribonuclease H"/>
    <property type="match status" value="1"/>
</dbReference>
<dbReference type="GO" id="GO:0000402">
    <property type="term" value="F:crossed form four-way junction DNA binding"/>
    <property type="evidence" value="ECO:0007669"/>
    <property type="project" value="TreeGrafter"/>
</dbReference>
<dbReference type="GO" id="GO:0004520">
    <property type="term" value="F:DNA endonuclease activity"/>
    <property type="evidence" value="ECO:0007669"/>
    <property type="project" value="TreeGrafter"/>
</dbReference>
<dbReference type="PANTHER" id="PTHR28072">
    <property type="entry name" value="CRUCIFORM CUTTING ENDONUCLEASE 1, MITOCHONDRIAL-RELATED"/>
    <property type="match status" value="1"/>
</dbReference>
<evidence type="ECO:0000313" key="2">
    <source>
        <dbReference type="EMBL" id="AET38887.1"/>
    </source>
</evidence>
<evidence type="ECO:0000259" key="1">
    <source>
        <dbReference type="Pfam" id="PF09159"/>
    </source>
</evidence>
<keyword evidence="3" id="KW-1185">Reference proteome</keyword>
<dbReference type="HOGENOM" id="CLU_055501_0_0_1"/>
<proteinExistence type="predicted"/>
<dbReference type="CDD" id="cd16963">
    <property type="entry name" value="CCE1"/>
    <property type="match status" value="1"/>
</dbReference>
<protein>
    <recommendedName>
        <fullName evidence="1">Mitochondrial resolvase Ydc2 catalytic domain-containing protein</fullName>
    </recommendedName>
</protein>
<dbReference type="OrthoDB" id="5552842at2759"/>
<dbReference type="InterPro" id="IPR015242">
    <property type="entry name" value="Ydc2_cat"/>
</dbReference>
<dbReference type="GO" id="GO:0005739">
    <property type="term" value="C:mitochondrion"/>
    <property type="evidence" value="ECO:0007669"/>
    <property type="project" value="TreeGrafter"/>
</dbReference>
<dbReference type="GeneID" id="11472251"/>
<gene>
    <name evidence="2" type="ordered locus">Ecym_3400</name>
</gene>
<dbReference type="GO" id="GO:0000403">
    <property type="term" value="F:Y-form DNA binding"/>
    <property type="evidence" value="ECO:0007669"/>
    <property type="project" value="TreeGrafter"/>
</dbReference>
<dbReference type="InterPro" id="IPR039197">
    <property type="entry name" value="Mrs1/Cce1"/>
</dbReference>
<dbReference type="KEGG" id="erc:Ecym_3400"/>
<dbReference type="OMA" id="NHCEILE"/>
<dbReference type="STRING" id="931890.G8JRW8"/>
<dbReference type="InParanoid" id="G8JRW8"/>
<dbReference type="Proteomes" id="UP000006790">
    <property type="component" value="Chromosome 3"/>
</dbReference>
<dbReference type="InterPro" id="IPR036397">
    <property type="entry name" value="RNaseH_sf"/>
</dbReference>
<organism evidence="2 3">
    <name type="scientific">Eremothecium cymbalariae (strain CBS 270.75 / DBVPG 7215 / KCTC 17166 / NRRL Y-17582)</name>
    <name type="common">Yeast</name>
    <dbReference type="NCBI Taxonomy" id="931890"/>
    <lineage>
        <taxon>Eukaryota</taxon>
        <taxon>Fungi</taxon>
        <taxon>Dikarya</taxon>
        <taxon>Ascomycota</taxon>
        <taxon>Saccharomycotina</taxon>
        <taxon>Saccharomycetes</taxon>
        <taxon>Saccharomycetales</taxon>
        <taxon>Saccharomycetaceae</taxon>
        <taxon>Eremothecium</taxon>
    </lineage>
</organism>
<reference evidence="3" key="1">
    <citation type="journal article" date="2012" name="G3 (Bethesda)">
        <title>Pichia sorbitophila, an interspecies yeast hybrid reveals early steps of genome resolution following polyploidization.</title>
        <authorList>
            <person name="Leh Louis V."/>
            <person name="Despons L."/>
            <person name="Friedrich A."/>
            <person name="Martin T."/>
            <person name="Durrens P."/>
            <person name="Casaregola S."/>
            <person name="Neuveglise C."/>
            <person name="Fairhead C."/>
            <person name="Marck C."/>
            <person name="Cruz J.A."/>
            <person name="Straub M.L."/>
            <person name="Kugler V."/>
            <person name="Sacerdot C."/>
            <person name="Uzunov Z."/>
            <person name="Thierry A."/>
            <person name="Weiss S."/>
            <person name="Bleykasten C."/>
            <person name="De Montigny J."/>
            <person name="Jacques N."/>
            <person name="Jung P."/>
            <person name="Lemaire M."/>
            <person name="Mallet S."/>
            <person name="Morel G."/>
            <person name="Richard G.F."/>
            <person name="Sarkar A."/>
            <person name="Savel G."/>
            <person name="Schacherer J."/>
            <person name="Seret M.L."/>
            <person name="Talla E."/>
            <person name="Samson G."/>
            <person name="Jubin C."/>
            <person name="Poulain J."/>
            <person name="Vacherie B."/>
            <person name="Barbe V."/>
            <person name="Pelletier E."/>
            <person name="Sherman D.J."/>
            <person name="Westhof E."/>
            <person name="Weissenbach J."/>
            <person name="Baret P.V."/>
            <person name="Wincker P."/>
            <person name="Gaillardin C."/>
            <person name="Dujon B."/>
            <person name="Souciet J.L."/>
        </authorList>
    </citation>
    <scope>NUCLEOTIDE SEQUENCE [LARGE SCALE GENOMIC DNA]</scope>
    <source>
        <strain evidence="3">CBS 270.75 / DBVPG 7215 / KCTC 17166 / NRRL Y-17582</strain>
    </source>
</reference>
<dbReference type="eggNOG" id="ENOG502S4DK">
    <property type="taxonomic scope" value="Eukaryota"/>
</dbReference>
<dbReference type="Pfam" id="PF09159">
    <property type="entry name" value="Ydc2-catalyt"/>
    <property type="match status" value="1"/>
</dbReference>
<feature type="domain" description="Mitochondrial resolvase Ydc2 catalytic" evidence="1">
    <location>
        <begin position="65"/>
        <end position="348"/>
    </location>
</feature>